<organism evidence="1 2">
    <name type="scientific">[Candida] jaroonii</name>
    <dbReference type="NCBI Taxonomy" id="467808"/>
    <lineage>
        <taxon>Eukaryota</taxon>
        <taxon>Fungi</taxon>
        <taxon>Dikarya</taxon>
        <taxon>Ascomycota</taxon>
        <taxon>Saccharomycotina</taxon>
        <taxon>Pichiomycetes</taxon>
        <taxon>Debaryomycetaceae</taxon>
        <taxon>Yamadazyma</taxon>
    </lineage>
</organism>
<dbReference type="Proteomes" id="UP001152531">
    <property type="component" value="Unassembled WGS sequence"/>
</dbReference>
<evidence type="ECO:0000313" key="1">
    <source>
        <dbReference type="EMBL" id="CAH6719095.1"/>
    </source>
</evidence>
<protein>
    <submittedName>
        <fullName evidence="1">Uncharacterized protein</fullName>
    </submittedName>
</protein>
<dbReference type="EMBL" id="CALSDN010000002">
    <property type="protein sequence ID" value="CAH6719095.1"/>
    <property type="molecule type" value="Genomic_DNA"/>
</dbReference>
<sequence>MILPLELVREVFEYLPIDTNELMGEGDGGLRRWNELKQLRFVITNHMTYNHIFDQFRRCKYHKIIQLVHSSPKSLVDCYYRPPFFPDGAEVIIDPEDMGVLTEYEPVFKRFRVNLETKGNLEVYEQFCHLWPSLKPSKVEIYSFDDLEYLIDFEVDSLVIHGAMDIPKFHYANLRKLEVDITQWLSDYDRYLNLEELIINIGDRRDPSLDVNIPTLKSLKVKAIFPLHYLRVKLPPGLLQLFIDADVNILDANLPDSLIEFLAERVEEFQNSGTDGLPPFLEKLDIAACPTNSTGRWRSNGSGLNELRYHELRFLRHLTVKNDPQRRELAILSLPDSLESLNIIKSVKLAVKFDELPKFRELTIAAANFLDIFEAYEENSPSLANAWTVEYASKTYCIPFSKSLESFCVSRFPEDMRIICFPQSLKHIDVFISGPSFFEKLPVGLKSLRINNLLGSDSKINLPPNLELLQIMNSDLENLKYERVKHLFLHYADSGYLDFEEVNLPKNLKTLGFIQRVAGTTIDLSDTNLTKFSCRIDGEKDSESLYSDEGEIIKEDPCHIIMPPSLSLLDVPTGYGIELIIDLSKVNMNKLRAV</sequence>
<gene>
    <name evidence="1" type="ORF">CLIB1444_02S00826</name>
</gene>
<keyword evidence="2" id="KW-1185">Reference proteome</keyword>
<evidence type="ECO:0000313" key="2">
    <source>
        <dbReference type="Proteomes" id="UP001152531"/>
    </source>
</evidence>
<comment type="caution">
    <text evidence="1">The sequence shown here is derived from an EMBL/GenBank/DDBJ whole genome shotgun (WGS) entry which is preliminary data.</text>
</comment>
<reference evidence="1" key="1">
    <citation type="submission" date="2022-06" db="EMBL/GenBank/DDBJ databases">
        <authorList>
            <person name="Legras J.-L."/>
            <person name="Devillers H."/>
            <person name="Grondin C."/>
        </authorList>
    </citation>
    <scope>NUCLEOTIDE SEQUENCE</scope>
    <source>
        <strain evidence="1">CLIB 1444</strain>
    </source>
</reference>
<proteinExistence type="predicted"/>
<name>A0ACA9Y295_9ASCO</name>
<accession>A0ACA9Y295</accession>